<dbReference type="InterPro" id="IPR037721">
    <property type="entry name" value="Ferlin"/>
</dbReference>
<dbReference type="GO" id="GO:0030659">
    <property type="term" value="C:cytoplasmic vesicle membrane"/>
    <property type="evidence" value="ECO:0007669"/>
    <property type="project" value="UniProtKB-SubCell"/>
</dbReference>
<name>A0A7D9EBJ6_PARCT</name>
<dbReference type="CDD" id="cd04018">
    <property type="entry name" value="C2C_Ferlin"/>
    <property type="match status" value="1"/>
</dbReference>
<dbReference type="PANTHER" id="PTHR12546">
    <property type="entry name" value="FER-1-LIKE"/>
    <property type="match status" value="1"/>
</dbReference>
<proteinExistence type="predicted"/>
<dbReference type="AlphaFoldDB" id="A0A7D9EBJ6"/>
<dbReference type="SMART" id="SM01201">
    <property type="entry name" value="FerB"/>
    <property type="match status" value="1"/>
</dbReference>
<reference evidence="8" key="1">
    <citation type="submission" date="2020-04" db="EMBL/GenBank/DDBJ databases">
        <authorList>
            <person name="Alioto T."/>
            <person name="Alioto T."/>
            <person name="Gomez Garrido J."/>
        </authorList>
    </citation>
    <scope>NUCLEOTIDE SEQUENCE</scope>
    <source>
        <strain evidence="8">A484AB</strain>
    </source>
</reference>
<dbReference type="PROSITE" id="PS50004">
    <property type="entry name" value="C2"/>
    <property type="match status" value="1"/>
</dbReference>
<dbReference type="InterPro" id="IPR006614">
    <property type="entry name" value="Peroxin/Ferlin"/>
</dbReference>
<dbReference type="GO" id="GO:0061025">
    <property type="term" value="P:membrane fusion"/>
    <property type="evidence" value="ECO:0007669"/>
    <property type="project" value="TreeGrafter"/>
</dbReference>
<evidence type="ECO:0000256" key="4">
    <source>
        <dbReference type="ARBA" id="ARBA00022737"/>
    </source>
</evidence>
<dbReference type="SMART" id="SM00693">
    <property type="entry name" value="DysFN"/>
    <property type="match status" value="2"/>
</dbReference>
<dbReference type="InterPro" id="IPR012561">
    <property type="entry name" value="Ferlin_B-domain"/>
</dbReference>
<keyword evidence="6" id="KW-1133">Transmembrane helix</keyword>
<evidence type="ECO:0000256" key="5">
    <source>
        <dbReference type="ARBA" id="ARBA00022968"/>
    </source>
</evidence>
<dbReference type="SUPFAM" id="SSF49562">
    <property type="entry name" value="C2 domain (Calcium/lipid-binding domain, CaLB)"/>
    <property type="match status" value="1"/>
</dbReference>
<feature type="non-terminal residue" evidence="8">
    <location>
        <position position="1"/>
    </location>
</feature>
<organism evidence="8 9">
    <name type="scientific">Paramuricea clavata</name>
    <name type="common">Red gorgonian</name>
    <name type="synonym">Violescent sea-whip</name>
    <dbReference type="NCBI Taxonomy" id="317549"/>
    <lineage>
        <taxon>Eukaryota</taxon>
        <taxon>Metazoa</taxon>
        <taxon>Cnidaria</taxon>
        <taxon>Anthozoa</taxon>
        <taxon>Octocorallia</taxon>
        <taxon>Malacalcyonacea</taxon>
        <taxon>Plexauridae</taxon>
        <taxon>Paramuricea</taxon>
    </lineage>
</organism>
<gene>
    <name evidence="8" type="ORF">PACLA_8A051038</name>
</gene>
<protein>
    <submittedName>
        <fullName evidence="8">Myoferlin-like</fullName>
    </submittedName>
</protein>
<dbReference type="Proteomes" id="UP001152795">
    <property type="component" value="Unassembled WGS sequence"/>
</dbReference>
<evidence type="ECO:0000313" key="9">
    <source>
        <dbReference type="Proteomes" id="UP001152795"/>
    </source>
</evidence>
<dbReference type="Pfam" id="PF08150">
    <property type="entry name" value="FerB"/>
    <property type="match status" value="1"/>
</dbReference>
<dbReference type="OrthoDB" id="5953065at2759"/>
<keyword evidence="7" id="KW-0472">Membrane</keyword>
<evidence type="ECO:0000256" key="7">
    <source>
        <dbReference type="ARBA" id="ARBA00023136"/>
    </source>
</evidence>
<keyword evidence="5" id="KW-0735">Signal-anchor</keyword>
<accession>A0A7D9EBJ6</accession>
<dbReference type="PANTHER" id="PTHR12546:SF33">
    <property type="entry name" value="SPERM VESICLE FUSION PROTEIN FER-1"/>
    <property type="match status" value="1"/>
</dbReference>
<dbReference type="EMBL" id="CACRXK020005159">
    <property type="protein sequence ID" value="CAB4005311.1"/>
    <property type="molecule type" value="Genomic_DNA"/>
</dbReference>
<comment type="caution">
    <text evidence="8">The sequence shown here is derived from an EMBL/GenBank/DDBJ whole genome shotgun (WGS) entry which is preliminary data.</text>
</comment>
<dbReference type="Pfam" id="PF00168">
    <property type="entry name" value="C2"/>
    <property type="match status" value="1"/>
</dbReference>
<dbReference type="Gene3D" id="2.60.40.150">
    <property type="entry name" value="C2 domain"/>
    <property type="match status" value="1"/>
</dbReference>
<evidence type="ECO:0000256" key="6">
    <source>
        <dbReference type="ARBA" id="ARBA00022989"/>
    </source>
</evidence>
<dbReference type="InterPro" id="IPR035892">
    <property type="entry name" value="C2_domain_sf"/>
</dbReference>
<dbReference type="GO" id="GO:0007009">
    <property type="term" value="P:plasma membrane organization"/>
    <property type="evidence" value="ECO:0007669"/>
    <property type="project" value="TreeGrafter"/>
</dbReference>
<dbReference type="GO" id="GO:0005886">
    <property type="term" value="C:plasma membrane"/>
    <property type="evidence" value="ECO:0007669"/>
    <property type="project" value="UniProtKB-SubCell"/>
</dbReference>
<evidence type="ECO:0000256" key="2">
    <source>
        <dbReference type="ARBA" id="ARBA00004483"/>
    </source>
</evidence>
<keyword evidence="4" id="KW-0677">Repeat</keyword>
<sequence length="704" mass="79882">HIILRKWIVLAEPQQSEKIIQGGNVITKHRQPQGFDGQAAGFLKVSMVVLEAGMPAPSLENLAGLTGEDDIESNLLHLPGVSLSPAVFSLKVYKAVDIPQMDHENLLNRLRNKKKDCADPYCVFSFAGKQAKSSVSYNSRSPQFNEKLNISFKYPSVCDKLKIQLMDEDFGTPDDYIGTIFIFVSQLSGQGGNEFLPTFGPCFVNMYGSPREYSDWPSKHEELDKGIGEGAAYRGRVLVELETKLDVSNGLEVEPVGSADDVRVQPYMQTEEFRLLAVFLEATMLAVEDAQVEFELSIGNYGNKLDDSVSPRPSSTPPTNPVSDGEKYYYLPWGNSKPYVRIDCEWEDISFRLGVLNKLLKICRDLERNIYMLKLTASTSGKGHEFKNSICDILGGLKKDCSPLSKPDPKEFKMTKLDLQVHETRQDVLASIVVECEQLESNLDRPEVILILESFLKRIQIIAVEPQNSMPDVIIWMIKAERERIAYCRIPANELLYFNDENERGEKCGKTIDVNLKFPGKEDSSHKSKFAGMLRLMIWFGRKKEQGEWQELKRTGGRLSVYAETFENQNRLGTWSATKYSRPAFSNANGTISLPKDNFQAPEGWEFSGHWEAHSELSTQFRMDSGCKTFLEDVFENEYRLIPGGLWNKNKTQTSWTDGFGKEILDENNKPIQDKYDVKPPRGWKWSRDQEWIIDLDRAVDSNG</sequence>
<keyword evidence="9" id="KW-1185">Reference proteome</keyword>
<dbReference type="InterPro" id="IPR037722">
    <property type="entry name" value="C2C_Ferlin"/>
</dbReference>
<keyword evidence="3" id="KW-0812">Transmembrane</keyword>
<comment type="subcellular location">
    <subcellularLocation>
        <location evidence="1">Cell membrane</location>
        <topology evidence="1">Single-pass type II membrane protein</topology>
    </subcellularLocation>
    <subcellularLocation>
        <location evidence="2">Cytoplasmic vesicle membrane</location>
        <topology evidence="2">Single-pass type II membrane protein</topology>
    </subcellularLocation>
</comment>
<evidence type="ECO:0000256" key="3">
    <source>
        <dbReference type="ARBA" id="ARBA00022692"/>
    </source>
</evidence>
<evidence type="ECO:0000256" key="1">
    <source>
        <dbReference type="ARBA" id="ARBA00004401"/>
    </source>
</evidence>
<dbReference type="SMART" id="SM00239">
    <property type="entry name" value="C2"/>
    <property type="match status" value="1"/>
</dbReference>
<evidence type="ECO:0000313" key="8">
    <source>
        <dbReference type="EMBL" id="CAB4005311.1"/>
    </source>
</evidence>
<dbReference type="InterPro" id="IPR000008">
    <property type="entry name" value="C2_dom"/>
</dbReference>